<protein>
    <submittedName>
        <fullName evidence="2">Uncharacterized protein</fullName>
    </submittedName>
</protein>
<dbReference type="Proteomes" id="UP000027195">
    <property type="component" value="Unassembled WGS sequence"/>
</dbReference>
<sequence length="247" mass="26863">MRPSPIYLPVWDDGKEGTSAPYQPRSKPRASSLIAFSFISIIIGSFLYYQHSILVASYIPRIPFMSAHSQHSAAGWHARSPLHPSGASFVPTREALVSGCLYSTPVDPSGLAAALFKPDVAVDGQGRVLQLSQADFAALEALGRASVADDIPSPGGFRNQWRIKHPRTSRPISWLRTADRDSIKDVSVYGWDKTNLLLERRVGELDRLPDVLHSTFGVFLEGREGLEGGGEVNSRVVEAVAAVVEAD</sequence>
<dbReference type="EMBL" id="KL198029">
    <property type="protein sequence ID" value="KDQ16120.1"/>
    <property type="molecule type" value="Genomic_DNA"/>
</dbReference>
<keyword evidence="1" id="KW-0812">Transmembrane</keyword>
<keyword evidence="1" id="KW-1133">Transmembrane helix</keyword>
<accession>A0A067MN19</accession>
<feature type="transmembrane region" description="Helical" evidence="1">
    <location>
        <begin position="30"/>
        <end position="49"/>
    </location>
</feature>
<evidence type="ECO:0000256" key="1">
    <source>
        <dbReference type="SAM" id="Phobius"/>
    </source>
</evidence>
<dbReference type="InParanoid" id="A0A067MN19"/>
<dbReference type="OrthoDB" id="3006153at2759"/>
<name>A0A067MN19_BOTB1</name>
<proteinExistence type="predicted"/>
<evidence type="ECO:0000313" key="2">
    <source>
        <dbReference type="EMBL" id="KDQ16120.1"/>
    </source>
</evidence>
<gene>
    <name evidence="2" type="ORF">BOTBODRAFT_31189</name>
</gene>
<keyword evidence="3" id="KW-1185">Reference proteome</keyword>
<organism evidence="2 3">
    <name type="scientific">Botryobasidium botryosum (strain FD-172 SS1)</name>
    <dbReference type="NCBI Taxonomy" id="930990"/>
    <lineage>
        <taxon>Eukaryota</taxon>
        <taxon>Fungi</taxon>
        <taxon>Dikarya</taxon>
        <taxon>Basidiomycota</taxon>
        <taxon>Agaricomycotina</taxon>
        <taxon>Agaricomycetes</taxon>
        <taxon>Cantharellales</taxon>
        <taxon>Botryobasidiaceae</taxon>
        <taxon>Botryobasidium</taxon>
    </lineage>
</organism>
<dbReference type="HOGENOM" id="CLU_085458_0_0_1"/>
<dbReference type="AlphaFoldDB" id="A0A067MN19"/>
<keyword evidence="1" id="KW-0472">Membrane</keyword>
<reference evidence="3" key="1">
    <citation type="journal article" date="2014" name="Proc. Natl. Acad. Sci. U.S.A.">
        <title>Extensive sampling of basidiomycete genomes demonstrates inadequacy of the white-rot/brown-rot paradigm for wood decay fungi.</title>
        <authorList>
            <person name="Riley R."/>
            <person name="Salamov A.A."/>
            <person name="Brown D.W."/>
            <person name="Nagy L.G."/>
            <person name="Floudas D."/>
            <person name="Held B.W."/>
            <person name="Levasseur A."/>
            <person name="Lombard V."/>
            <person name="Morin E."/>
            <person name="Otillar R."/>
            <person name="Lindquist E.A."/>
            <person name="Sun H."/>
            <person name="LaButti K.M."/>
            <person name="Schmutz J."/>
            <person name="Jabbour D."/>
            <person name="Luo H."/>
            <person name="Baker S.E."/>
            <person name="Pisabarro A.G."/>
            <person name="Walton J.D."/>
            <person name="Blanchette R.A."/>
            <person name="Henrissat B."/>
            <person name="Martin F."/>
            <person name="Cullen D."/>
            <person name="Hibbett D.S."/>
            <person name="Grigoriev I.V."/>
        </authorList>
    </citation>
    <scope>NUCLEOTIDE SEQUENCE [LARGE SCALE GENOMIC DNA]</scope>
    <source>
        <strain evidence="3">FD-172 SS1</strain>
    </source>
</reference>
<evidence type="ECO:0000313" key="3">
    <source>
        <dbReference type="Proteomes" id="UP000027195"/>
    </source>
</evidence>